<evidence type="ECO:0000313" key="3">
    <source>
        <dbReference type="Proteomes" id="UP000433883"/>
    </source>
</evidence>
<gene>
    <name evidence="2" type="ORF">BLS_000835</name>
</gene>
<reference evidence="2 3" key="1">
    <citation type="submission" date="2019-11" db="EMBL/GenBank/DDBJ databases">
        <title>Venturia inaequalis Genome Resource.</title>
        <authorList>
            <person name="Lichtner F.J."/>
        </authorList>
    </citation>
    <scope>NUCLEOTIDE SEQUENCE [LARGE SCALE GENOMIC DNA]</scope>
    <source>
        <strain evidence="2">Bline_iso_100314</strain>
    </source>
</reference>
<evidence type="ECO:0000313" key="2">
    <source>
        <dbReference type="EMBL" id="KAE9978157.1"/>
    </source>
</evidence>
<feature type="compositionally biased region" description="Polar residues" evidence="1">
    <location>
        <begin position="1"/>
        <end position="20"/>
    </location>
</feature>
<dbReference type="EMBL" id="WNWQ01000117">
    <property type="protein sequence ID" value="KAE9978157.1"/>
    <property type="molecule type" value="Genomic_DNA"/>
</dbReference>
<organism evidence="2 3">
    <name type="scientific">Venturia inaequalis</name>
    <name type="common">Apple scab fungus</name>
    <dbReference type="NCBI Taxonomy" id="5025"/>
    <lineage>
        <taxon>Eukaryota</taxon>
        <taxon>Fungi</taxon>
        <taxon>Dikarya</taxon>
        <taxon>Ascomycota</taxon>
        <taxon>Pezizomycotina</taxon>
        <taxon>Dothideomycetes</taxon>
        <taxon>Pleosporomycetidae</taxon>
        <taxon>Venturiales</taxon>
        <taxon>Venturiaceae</taxon>
        <taxon>Venturia</taxon>
    </lineage>
</organism>
<feature type="region of interest" description="Disordered" evidence="1">
    <location>
        <begin position="1"/>
        <end position="32"/>
    </location>
</feature>
<name>A0A8H3UZ99_VENIN</name>
<sequence>MSNTVSARTRSKTNCAQSTTNHKKRKSAKEGLSVHKEIHYSPISADASSLTSPTRKMHVSRLPFSKCFYILPAEIQNQIDLEIFRLKFNRNPAVPVPTDPDSDFIKDLETFQNLPDYRQIFALHGGNNTFKVTMDRSSPHPIPAFLTNPTFAPSINHLTIPQLLNKAQNSTHIFPLAVIKALTGLKTISLSAIIKIDGSDNPSHPHHNNNNATPWPIPAETIGRLPLLFYSEFLVKKPEIEVMLLAYYHYSSLPKKHVRPRPHVAVKYRLLAQGATAALQRCQVFGEEDILWERGLPEYTRDDDM</sequence>
<dbReference type="Proteomes" id="UP000433883">
    <property type="component" value="Unassembled WGS sequence"/>
</dbReference>
<evidence type="ECO:0000256" key="1">
    <source>
        <dbReference type="SAM" id="MobiDB-lite"/>
    </source>
</evidence>
<dbReference type="AlphaFoldDB" id="A0A8H3UZ99"/>
<protein>
    <submittedName>
        <fullName evidence="2">Uncharacterized protein</fullName>
    </submittedName>
</protein>
<comment type="caution">
    <text evidence="2">The sequence shown here is derived from an EMBL/GenBank/DDBJ whole genome shotgun (WGS) entry which is preliminary data.</text>
</comment>
<proteinExistence type="predicted"/>
<accession>A0A8H3UZ99</accession>